<keyword evidence="1" id="KW-0812">Transmembrane</keyword>
<name>A0A6M2EJ29_9ROSI</name>
<organism evidence="3">
    <name type="scientific">Populus davidiana</name>
    <dbReference type="NCBI Taxonomy" id="266767"/>
    <lineage>
        <taxon>Eukaryota</taxon>
        <taxon>Viridiplantae</taxon>
        <taxon>Streptophyta</taxon>
        <taxon>Embryophyta</taxon>
        <taxon>Tracheophyta</taxon>
        <taxon>Spermatophyta</taxon>
        <taxon>Magnoliopsida</taxon>
        <taxon>eudicotyledons</taxon>
        <taxon>Gunneridae</taxon>
        <taxon>Pentapetalae</taxon>
        <taxon>rosids</taxon>
        <taxon>fabids</taxon>
        <taxon>Malpighiales</taxon>
        <taxon>Salicaceae</taxon>
        <taxon>Saliceae</taxon>
        <taxon>Populus</taxon>
    </lineage>
</organism>
<evidence type="ECO:0000313" key="3">
    <source>
        <dbReference type="EMBL" id="NUU83435.1"/>
    </source>
</evidence>
<evidence type="ECO:0000256" key="1">
    <source>
        <dbReference type="SAM" id="Phobius"/>
    </source>
</evidence>
<feature type="transmembrane region" description="Helical" evidence="1">
    <location>
        <begin position="156"/>
        <end position="178"/>
    </location>
</feature>
<protein>
    <recommendedName>
        <fullName evidence="2">Malectin domain-containing protein</fullName>
    </recommendedName>
</protein>
<feature type="domain" description="Malectin" evidence="2">
    <location>
        <begin position="10"/>
        <end position="137"/>
    </location>
</feature>
<reference evidence="3" key="1">
    <citation type="submission" date="2020-03" db="EMBL/GenBank/DDBJ databases">
        <authorList>
            <person name="Zhang R."/>
        </authorList>
    </citation>
    <scope>NUCLEOTIDE SEQUENCE</scope>
</reference>
<keyword evidence="1" id="KW-1133">Transmembrane helix</keyword>
<evidence type="ECO:0000259" key="2">
    <source>
        <dbReference type="Pfam" id="PF11721"/>
    </source>
</evidence>
<dbReference type="AlphaFoldDB" id="A0A6M2EJ29"/>
<sequence length="204" mass="23385">MDDNDFQNRAYTENVPSLNINELYQTARTSPISLTYYRRCLENGNYTVSLHFAEIRFTNDNTFNSLGRRLFDIYIQNNQVEKDFNIEVQAAGAAKPVTEIHNATVTNNILEIRLFWAGKGTRRIPVSGVYGPLISAISVDPNFKPRFSRGEKTKTVPIIVGVVVGFCLIFSVLAIFWWRCCFRKNKKRQKGLGYFRRISLLCIG</sequence>
<proteinExistence type="predicted"/>
<accession>A0A6M2EJ29</accession>
<dbReference type="InterPro" id="IPR021720">
    <property type="entry name" value="Malectin_dom"/>
</dbReference>
<dbReference type="Pfam" id="PF11721">
    <property type="entry name" value="Malectin"/>
    <property type="match status" value="1"/>
</dbReference>
<dbReference type="Gene3D" id="2.60.120.430">
    <property type="entry name" value="Galactose-binding lectin"/>
    <property type="match status" value="1"/>
</dbReference>
<dbReference type="PANTHER" id="PTHR34081:SF1">
    <property type="entry name" value="MALECTIN, LEUCINE-RICH REPEAT DOMAIN, L DOMAIN-LIKE PROTEIN-RELATED"/>
    <property type="match status" value="1"/>
</dbReference>
<dbReference type="PANTHER" id="PTHR34081">
    <property type="entry name" value="MALECTIN DOMAIN-CONTAINING PROTEIN"/>
    <property type="match status" value="1"/>
</dbReference>
<keyword evidence="1" id="KW-0472">Membrane</keyword>
<dbReference type="EMBL" id="GILB01003102">
    <property type="protein sequence ID" value="NUU83435.1"/>
    <property type="molecule type" value="Transcribed_RNA"/>
</dbReference>